<organism evidence="1 2">
    <name type="scientific">Muribaculum caecicola</name>
    <dbReference type="NCBI Taxonomy" id="3038144"/>
    <lineage>
        <taxon>Bacteria</taxon>
        <taxon>Pseudomonadati</taxon>
        <taxon>Bacteroidota</taxon>
        <taxon>Bacteroidia</taxon>
        <taxon>Bacteroidales</taxon>
        <taxon>Muribaculaceae</taxon>
        <taxon>Muribaculum</taxon>
    </lineage>
</organism>
<evidence type="ECO:0000313" key="2">
    <source>
        <dbReference type="Proteomes" id="UP000305401"/>
    </source>
</evidence>
<comment type="caution">
    <text evidence="1">The sequence shown here is derived from an EMBL/GenBank/DDBJ whole genome shotgun (WGS) entry which is preliminary data.</text>
</comment>
<name>A0AC61S241_9BACT</name>
<feature type="non-terminal residue" evidence="1">
    <location>
        <position position="107"/>
    </location>
</feature>
<proteinExistence type="predicted"/>
<dbReference type="EMBL" id="SSTG01000296">
    <property type="protein sequence ID" value="THG36912.1"/>
    <property type="molecule type" value="Genomic_DNA"/>
</dbReference>
<reference evidence="1" key="1">
    <citation type="submission" date="2019-04" db="EMBL/GenBank/DDBJ databases">
        <title>Microbes associate with the intestines of laboratory mice.</title>
        <authorList>
            <person name="Navarre W."/>
            <person name="Wong E."/>
            <person name="Huang K.C."/>
            <person name="Tropini C."/>
            <person name="Ng K."/>
            <person name="Yu B."/>
        </authorList>
    </citation>
    <scope>NUCLEOTIDE SEQUENCE</scope>
    <source>
        <strain evidence="1">NM86_A22</strain>
    </source>
</reference>
<sequence>MTLFIIAVLMAVAAIAASYRPYVPAYLPAYAALWLLKWSGAVNPGTWILTSWGMATAVVLIADMAQPRMVSKATNGLAHMATGALAGTMAGLCTATYVWTAVGAALG</sequence>
<evidence type="ECO:0000313" key="1">
    <source>
        <dbReference type="EMBL" id="THG36912.1"/>
    </source>
</evidence>
<protein>
    <submittedName>
        <fullName evidence="1">Uncharacterized protein</fullName>
    </submittedName>
</protein>
<gene>
    <name evidence="1" type="ORF">E5990_11470</name>
</gene>
<accession>A0AC61S241</accession>
<dbReference type="Proteomes" id="UP000305401">
    <property type="component" value="Unassembled WGS sequence"/>
</dbReference>
<keyword evidence="2" id="KW-1185">Reference proteome</keyword>